<evidence type="ECO:0000259" key="8">
    <source>
        <dbReference type="Pfam" id="PF13462"/>
    </source>
</evidence>
<organism evidence="9 10">
    <name type="scientific">Jatrophihabitans cynanchi</name>
    <dbReference type="NCBI Taxonomy" id="2944128"/>
    <lineage>
        <taxon>Bacteria</taxon>
        <taxon>Bacillati</taxon>
        <taxon>Actinomycetota</taxon>
        <taxon>Actinomycetes</taxon>
        <taxon>Jatrophihabitantales</taxon>
        <taxon>Jatrophihabitantaceae</taxon>
        <taxon>Jatrophihabitans</taxon>
    </lineage>
</organism>
<evidence type="ECO:0000256" key="4">
    <source>
        <dbReference type="ARBA" id="ARBA00023136"/>
    </source>
</evidence>
<evidence type="ECO:0000259" key="7">
    <source>
        <dbReference type="Pfam" id="PF07291"/>
    </source>
</evidence>
<evidence type="ECO:0000256" key="3">
    <source>
        <dbReference type="ARBA" id="ARBA00022989"/>
    </source>
</evidence>
<dbReference type="InterPro" id="IPR009908">
    <property type="entry name" value="Methylamine_util_MauE"/>
</dbReference>
<evidence type="ECO:0000256" key="6">
    <source>
        <dbReference type="SAM" id="Phobius"/>
    </source>
</evidence>
<dbReference type="Pfam" id="PF13462">
    <property type="entry name" value="Thioredoxin_4"/>
    <property type="match status" value="1"/>
</dbReference>
<feature type="region of interest" description="Disordered" evidence="5">
    <location>
        <begin position="410"/>
        <end position="448"/>
    </location>
</feature>
<feature type="transmembrane region" description="Helical" evidence="6">
    <location>
        <begin position="127"/>
        <end position="146"/>
    </location>
</feature>
<accession>A0ABY7K1J9</accession>
<feature type="transmembrane region" description="Helical" evidence="6">
    <location>
        <begin position="53"/>
        <end position="73"/>
    </location>
</feature>
<evidence type="ECO:0000313" key="9">
    <source>
        <dbReference type="EMBL" id="WAX58549.1"/>
    </source>
</evidence>
<keyword evidence="10" id="KW-1185">Reference proteome</keyword>
<feature type="compositionally biased region" description="Low complexity" evidence="5">
    <location>
        <begin position="424"/>
        <end position="448"/>
    </location>
</feature>
<dbReference type="InterPro" id="IPR036249">
    <property type="entry name" value="Thioredoxin-like_sf"/>
</dbReference>
<dbReference type="Proteomes" id="UP001164693">
    <property type="component" value="Chromosome"/>
</dbReference>
<dbReference type="Gene3D" id="3.40.30.10">
    <property type="entry name" value="Glutaredoxin"/>
    <property type="match status" value="1"/>
</dbReference>
<dbReference type="InterPro" id="IPR012336">
    <property type="entry name" value="Thioredoxin-like_fold"/>
</dbReference>
<feature type="transmembrane region" description="Helical" evidence="6">
    <location>
        <begin position="80"/>
        <end position="98"/>
    </location>
</feature>
<evidence type="ECO:0000256" key="1">
    <source>
        <dbReference type="ARBA" id="ARBA00004141"/>
    </source>
</evidence>
<keyword evidence="2 6" id="KW-0812">Transmembrane</keyword>
<dbReference type="SUPFAM" id="SSF52833">
    <property type="entry name" value="Thioredoxin-like"/>
    <property type="match status" value="1"/>
</dbReference>
<sequence>MNWITVRGWLGTVARLVLGVVWIWASWSKLHSPRTFVQAVRAYDATPEWLSKAIGYGLPVLEFCLGVLLIIGIAVRLSAAVSALLFVVFLVGLIQAAARDLQLSCGCFGGGGSTQNTTYTLDILRDIGLLILAVFLVIWSMTRLSLEEYLTRHDYVEPPSPKRMRSQGGARKYNAILEARRKQARERALYVNSSLAIVVILVSVIGIGVQAGRAKIAGDLTATNASVTNGVVYGKKAAATVDIYEDFQCPVCQQFEQDVHAKLDADVKANLAQVRFHPIAILDGASNGNRYSSRAANAALCASDVSVDFFVAYHNYLYGKDKQGKLVQPEENSNGRTNGNLITYATAAGIPTDASTTFGSCVTGEEHKALVAAMTDKASQKGVNSTPTVYVNGKKLADHSLATLQAAIAAADAKGPAPSPSPTTSPSGTGSATASGTASTSPSGTATP</sequence>
<name>A0ABY7K1J9_9ACTN</name>
<dbReference type="Pfam" id="PF07291">
    <property type="entry name" value="MauE"/>
    <property type="match status" value="1"/>
</dbReference>
<keyword evidence="3 6" id="KW-1133">Transmembrane helix</keyword>
<gene>
    <name evidence="9" type="ORF">M6B22_07235</name>
</gene>
<reference evidence="9" key="1">
    <citation type="submission" date="2022-05" db="EMBL/GenBank/DDBJ databases">
        <title>Jatrophihabitans sp. SB3-54 whole genome sequence.</title>
        <authorList>
            <person name="Suh M.K."/>
            <person name="Eom M.K."/>
            <person name="Kim J.S."/>
            <person name="Kim H.S."/>
            <person name="Do H.E."/>
            <person name="Shin Y.K."/>
            <person name="Lee J.-S."/>
        </authorList>
    </citation>
    <scope>NUCLEOTIDE SEQUENCE</scope>
    <source>
        <strain evidence="9">SB3-54</strain>
    </source>
</reference>
<evidence type="ECO:0000256" key="2">
    <source>
        <dbReference type="ARBA" id="ARBA00022692"/>
    </source>
</evidence>
<feature type="domain" description="Thioredoxin-like fold" evidence="8">
    <location>
        <begin position="229"/>
        <end position="408"/>
    </location>
</feature>
<comment type="subcellular location">
    <subcellularLocation>
        <location evidence="1">Membrane</location>
        <topology evidence="1">Multi-pass membrane protein</topology>
    </subcellularLocation>
</comment>
<feature type="transmembrane region" description="Helical" evidence="6">
    <location>
        <begin position="189"/>
        <end position="209"/>
    </location>
</feature>
<evidence type="ECO:0000256" key="5">
    <source>
        <dbReference type="SAM" id="MobiDB-lite"/>
    </source>
</evidence>
<dbReference type="CDD" id="cd02972">
    <property type="entry name" value="DsbA_family"/>
    <property type="match status" value="1"/>
</dbReference>
<dbReference type="RefSeq" id="WP_269445088.1">
    <property type="nucleotide sequence ID" value="NZ_CP097463.1"/>
</dbReference>
<proteinExistence type="predicted"/>
<protein>
    <submittedName>
        <fullName evidence="9">Thioredoxin domain-containing protein</fullName>
    </submittedName>
</protein>
<dbReference type="EMBL" id="CP097463">
    <property type="protein sequence ID" value="WAX58549.1"/>
    <property type="molecule type" value="Genomic_DNA"/>
</dbReference>
<feature type="transmembrane region" description="Helical" evidence="6">
    <location>
        <begin position="9"/>
        <end position="27"/>
    </location>
</feature>
<evidence type="ECO:0000313" key="10">
    <source>
        <dbReference type="Proteomes" id="UP001164693"/>
    </source>
</evidence>
<keyword evidence="4 6" id="KW-0472">Membrane</keyword>
<feature type="domain" description="Methylamine utilisation protein MauE" evidence="7">
    <location>
        <begin position="8"/>
        <end position="137"/>
    </location>
</feature>